<dbReference type="InterPro" id="IPR000668">
    <property type="entry name" value="Peptidase_C1A_C"/>
</dbReference>
<dbReference type="Proteomes" id="UP000836841">
    <property type="component" value="Chromosome 1"/>
</dbReference>
<reference evidence="2 3" key="1">
    <citation type="submission" date="2022-03" db="EMBL/GenBank/DDBJ databases">
        <authorList>
            <person name="Nunn A."/>
            <person name="Chopra R."/>
            <person name="Nunn A."/>
            <person name="Contreras Garrido A."/>
        </authorList>
    </citation>
    <scope>NUCLEOTIDE SEQUENCE [LARGE SCALE GENOMIC DNA]</scope>
</reference>
<dbReference type="Pfam" id="PF00112">
    <property type="entry name" value="Peptidase_C1"/>
    <property type="match status" value="1"/>
</dbReference>
<evidence type="ECO:0000313" key="3">
    <source>
        <dbReference type="Proteomes" id="UP000836841"/>
    </source>
</evidence>
<dbReference type="AlphaFoldDB" id="A0AAU9R672"/>
<dbReference type="EMBL" id="OU466857">
    <property type="protein sequence ID" value="CAH2034242.1"/>
    <property type="molecule type" value="Genomic_DNA"/>
</dbReference>
<proteinExistence type="predicted"/>
<evidence type="ECO:0000259" key="1">
    <source>
        <dbReference type="Pfam" id="PF00112"/>
    </source>
</evidence>
<dbReference type="Gene3D" id="3.90.70.10">
    <property type="entry name" value="Cysteine proteinases"/>
    <property type="match status" value="1"/>
</dbReference>
<name>A0AAU9R672_THLAR</name>
<keyword evidence="3" id="KW-1185">Reference proteome</keyword>
<dbReference type="InterPro" id="IPR038765">
    <property type="entry name" value="Papain-like_cys_pep_sf"/>
</dbReference>
<dbReference type="SUPFAM" id="SSF54001">
    <property type="entry name" value="Cysteine proteinases"/>
    <property type="match status" value="2"/>
</dbReference>
<dbReference type="GO" id="GO:0008234">
    <property type="term" value="F:cysteine-type peptidase activity"/>
    <property type="evidence" value="ECO:0007669"/>
    <property type="project" value="InterPro"/>
</dbReference>
<protein>
    <recommendedName>
        <fullName evidence="1">Peptidase C1A papain C-terminal domain-containing protein</fullName>
    </recommendedName>
</protein>
<organism evidence="2 3">
    <name type="scientific">Thlaspi arvense</name>
    <name type="common">Field penny-cress</name>
    <dbReference type="NCBI Taxonomy" id="13288"/>
    <lineage>
        <taxon>Eukaryota</taxon>
        <taxon>Viridiplantae</taxon>
        <taxon>Streptophyta</taxon>
        <taxon>Embryophyta</taxon>
        <taxon>Tracheophyta</taxon>
        <taxon>Spermatophyta</taxon>
        <taxon>Magnoliopsida</taxon>
        <taxon>eudicotyledons</taxon>
        <taxon>Gunneridae</taxon>
        <taxon>Pentapetalae</taxon>
        <taxon>rosids</taxon>
        <taxon>malvids</taxon>
        <taxon>Brassicales</taxon>
        <taxon>Brassicaceae</taxon>
        <taxon>Thlaspideae</taxon>
        <taxon>Thlaspi</taxon>
    </lineage>
</organism>
<evidence type="ECO:0000313" key="2">
    <source>
        <dbReference type="EMBL" id="CAH2034242.1"/>
    </source>
</evidence>
<dbReference type="Gene3D" id="2.40.50.170">
    <property type="entry name" value="Cysteine proteinases. Chain C"/>
    <property type="match status" value="1"/>
</dbReference>
<accession>A0AAU9R672</accession>
<sequence length="228" mass="25663">MDANQSYKFGVNEFTNLIEEEFLATHTGLDGINEPSEVVDETMAPFWNWNVSNVIGKSKDWTKEGAVTPAKSQGGCGKSVVLKKRCKVKGGALIKRRMRRNIMVPRLVVVGRFQRLQRWKGFKMFHKTRSVRCSGRVDTACLGVHCCEGGQFHPLSKGSVQCARLWDLLDSCSDVSWVQTTKSGIKNWLAKNSWDEIWGENGYIRLGRDVEWPQGICGVVQFACYPVA</sequence>
<gene>
    <name evidence="2" type="ORF">TAV2_LOCUS253</name>
</gene>
<feature type="domain" description="Peptidase C1A papain C-terminal" evidence="1">
    <location>
        <begin position="181"/>
        <end position="226"/>
    </location>
</feature>
<dbReference type="GO" id="GO:0006508">
    <property type="term" value="P:proteolysis"/>
    <property type="evidence" value="ECO:0007669"/>
    <property type="project" value="InterPro"/>
</dbReference>